<dbReference type="SUPFAM" id="SSF47413">
    <property type="entry name" value="lambda repressor-like DNA-binding domains"/>
    <property type="match status" value="1"/>
</dbReference>
<reference evidence="2 3" key="1">
    <citation type="submission" date="2014-11" db="EMBL/GenBank/DDBJ databases">
        <title>Genome sequence of Microbacterium mangrovi MUSC 115(T).</title>
        <authorList>
            <person name="Lee L.-H."/>
        </authorList>
    </citation>
    <scope>NUCLEOTIDE SEQUENCE [LARGE SCALE GENOMIC DNA]</scope>
    <source>
        <strain evidence="2 3">MUSC 115</strain>
    </source>
</reference>
<dbReference type="Pfam" id="PF13560">
    <property type="entry name" value="HTH_31"/>
    <property type="match status" value="1"/>
</dbReference>
<dbReference type="InterPro" id="IPR041413">
    <property type="entry name" value="MLTR_LBD"/>
</dbReference>
<dbReference type="Gene3D" id="3.30.450.180">
    <property type="match status" value="1"/>
</dbReference>
<sequence>MDNRDEVSEFLRTRRDRLTPEQAGIIGGGRRRVQGLRREEVAMLAGMSSDYYAKMERGNLAGVSPEVLDALARALRLDEAETEHLHDLARAAGPEPIRRRPRSAAPTTIRPSLQRFLDTNTATPTVIQNRRKDMVAANPLGYALFSPVFSDPANQRNNARFTFLSPASRTFYTDWEQGADSIVASMRTDAGKNPHDKDLTDLIGELVTRSDTFRVRWAAHNVKPHRSGSKRLHHPDVGDLEFEFEGMELPGTPGWMLYAYTTQPGSFTEERIAILGSLAATPPPVAVDEVSAPSAHQDDNA</sequence>
<dbReference type="STRING" id="1348253.LK09_07680"/>
<dbReference type="Proteomes" id="UP000031030">
    <property type="component" value="Unassembled WGS sequence"/>
</dbReference>
<dbReference type="CDD" id="cd00093">
    <property type="entry name" value="HTH_XRE"/>
    <property type="match status" value="1"/>
</dbReference>
<dbReference type="GO" id="GO:0003677">
    <property type="term" value="F:DNA binding"/>
    <property type="evidence" value="ECO:0007669"/>
    <property type="project" value="InterPro"/>
</dbReference>
<dbReference type="SMART" id="SM00530">
    <property type="entry name" value="HTH_XRE"/>
    <property type="match status" value="1"/>
</dbReference>
<gene>
    <name evidence="2" type="ORF">LK09_07680</name>
</gene>
<dbReference type="RefSeq" id="WP_039397624.1">
    <property type="nucleotide sequence ID" value="NZ_JTDK01000006.1"/>
</dbReference>
<dbReference type="InterPro" id="IPR001387">
    <property type="entry name" value="Cro/C1-type_HTH"/>
</dbReference>
<dbReference type="Gene3D" id="1.10.260.40">
    <property type="entry name" value="lambda repressor-like DNA-binding domains"/>
    <property type="match status" value="1"/>
</dbReference>
<evidence type="ECO:0000313" key="3">
    <source>
        <dbReference type="Proteomes" id="UP000031030"/>
    </source>
</evidence>
<keyword evidence="3" id="KW-1185">Reference proteome</keyword>
<dbReference type="PANTHER" id="PTHR35010:SF2">
    <property type="entry name" value="BLL4672 PROTEIN"/>
    <property type="match status" value="1"/>
</dbReference>
<proteinExistence type="predicted"/>
<dbReference type="OrthoDB" id="3518652at2"/>
<dbReference type="PROSITE" id="PS50943">
    <property type="entry name" value="HTH_CROC1"/>
    <property type="match status" value="1"/>
</dbReference>
<name>A0A0B2AB10_9MICO</name>
<evidence type="ECO:0000313" key="2">
    <source>
        <dbReference type="EMBL" id="KHK98776.1"/>
    </source>
</evidence>
<dbReference type="Pfam" id="PF17765">
    <property type="entry name" value="MLTR_LBD"/>
    <property type="match status" value="1"/>
</dbReference>
<protein>
    <submittedName>
        <fullName evidence="2">XRE family transcriptional regulator</fullName>
    </submittedName>
</protein>
<dbReference type="InterPro" id="IPR010982">
    <property type="entry name" value="Lambda_DNA-bd_dom_sf"/>
</dbReference>
<dbReference type="EMBL" id="JTDK01000006">
    <property type="protein sequence ID" value="KHK98776.1"/>
    <property type="molecule type" value="Genomic_DNA"/>
</dbReference>
<feature type="domain" description="HTH cro/C1-type" evidence="1">
    <location>
        <begin position="31"/>
        <end position="82"/>
    </location>
</feature>
<dbReference type="AlphaFoldDB" id="A0A0B2AB10"/>
<evidence type="ECO:0000259" key="1">
    <source>
        <dbReference type="PROSITE" id="PS50943"/>
    </source>
</evidence>
<organism evidence="2 3">
    <name type="scientific">Microbacterium mangrovi</name>
    <dbReference type="NCBI Taxonomy" id="1348253"/>
    <lineage>
        <taxon>Bacteria</taxon>
        <taxon>Bacillati</taxon>
        <taxon>Actinomycetota</taxon>
        <taxon>Actinomycetes</taxon>
        <taxon>Micrococcales</taxon>
        <taxon>Microbacteriaceae</taxon>
        <taxon>Microbacterium</taxon>
    </lineage>
</organism>
<accession>A0A0B2AB10</accession>
<dbReference type="PANTHER" id="PTHR35010">
    <property type="entry name" value="BLL4672 PROTEIN-RELATED"/>
    <property type="match status" value="1"/>
</dbReference>
<comment type="caution">
    <text evidence="2">The sequence shown here is derived from an EMBL/GenBank/DDBJ whole genome shotgun (WGS) entry which is preliminary data.</text>
</comment>